<dbReference type="Proteomes" id="UP001216579">
    <property type="component" value="Unassembled WGS sequence"/>
</dbReference>
<dbReference type="Gene3D" id="3.30.420.40">
    <property type="match status" value="2"/>
</dbReference>
<dbReference type="Gene3D" id="1.10.10.10">
    <property type="entry name" value="Winged helix-like DNA-binding domain superfamily/Winged helix DNA-binding domain"/>
    <property type="match status" value="1"/>
</dbReference>
<dbReference type="SUPFAM" id="SSF46785">
    <property type="entry name" value="Winged helix' DNA-binding domain"/>
    <property type="match status" value="1"/>
</dbReference>
<dbReference type="SUPFAM" id="SSF53067">
    <property type="entry name" value="Actin-like ATPase domain"/>
    <property type="match status" value="1"/>
</dbReference>
<evidence type="ECO:0000256" key="2">
    <source>
        <dbReference type="SAM" id="MobiDB-lite"/>
    </source>
</evidence>
<accession>A0ABT5ZDG2</accession>
<dbReference type="PANTHER" id="PTHR18964">
    <property type="entry name" value="ROK (REPRESSOR, ORF, KINASE) FAMILY"/>
    <property type="match status" value="1"/>
</dbReference>
<sequence>MKHGWAAAAQSGRAASQQGMRRQNLALVMTTVAAHGPMSRAAVAERTGLTRAAVSSLVDELHSAGLLTESGSVPSGRAGRPGRALALSERGPAGLGLEVGVGHLGACVVDLRGEVRVWLRVAAANRNRRAEEVLAELTAVSERAVGEARASGLRPVAAVLAVPGLVGDAPGTVERAPNLGWRDVAASELCAHGLPLEVDNEANLGALAELWQGAGACDFIHVSAAEGIGAALVVGGRVFRGARGFAGELGHVPVRPDGPVCACGARGCLEQYAGEEAVLRQAGLGRGEDAVRRLASRARDGDRRALGALERAGEALGTTLAGAVNLVDPAAVVLGGAYAELGDWLLPGMRRELATRTLRRWPPEALLVSALGRRGPLTGAGMAAIRRIIEDPAVWRPTD</sequence>
<dbReference type="CDD" id="cd24076">
    <property type="entry name" value="ASKHA_ATPase_ROK_BsXylR-like"/>
    <property type="match status" value="1"/>
</dbReference>
<comment type="similarity">
    <text evidence="1">Belongs to the ROK (NagC/XylR) family.</text>
</comment>
<dbReference type="InterPro" id="IPR000600">
    <property type="entry name" value="ROK"/>
</dbReference>
<evidence type="ECO:0000313" key="4">
    <source>
        <dbReference type="EMBL" id="MDF3287721.1"/>
    </source>
</evidence>
<protein>
    <submittedName>
        <fullName evidence="4">ROK family transcriptional regulator</fullName>
    </submittedName>
</protein>
<reference evidence="4 5" key="1">
    <citation type="submission" date="2023-03" db="EMBL/GenBank/DDBJ databases">
        <title>Draft genome sequence of Streptomyces sp. RB6PN23 isolated from peat swamp forest in Thailand.</title>
        <authorList>
            <person name="Klaysubun C."/>
            <person name="Duangmal K."/>
        </authorList>
    </citation>
    <scope>NUCLEOTIDE SEQUENCE [LARGE SCALE GENOMIC DNA]</scope>
    <source>
        <strain evidence="4 5">RB6PN23</strain>
    </source>
</reference>
<dbReference type="EMBL" id="JARJBC010000001">
    <property type="protein sequence ID" value="MDF3287721.1"/>
    <property type="molecule type" value="Genomic_DNA"/>
</dbReference>
<evidence type="ECO:0000313" key="5">
    <source>
        <dbReference type="Proteomes" id="UP001216579"/>
    </source>
</evidence>
<dbReference type="InterPro" id="IPR036390">
    <property type="entry name" value="WH_DNA-bd_sf"/>
</dbReference>
<dbReference type="Pfam" id="PF12802">
    <property type="entry name" value="MarR_2"/>
    <property type="match status" value="1"/>
</dbReference>
<dbReference type="InterPro" id="IPR000835">
    <property type="entry name" value="HTH_MarR-typ"/>
</dbReference>
<feature type="region of interest" description="Disordered" evidence="2">
    <location>
        <begin position="1"/>
        <end position="20"/>
    </location>
</feature>
<dbReference type="RefSeq" id="WP_269859207.1">
    <property type="nucleotide sequence ID" value="NZ_JARJBC010000001.1"/>
</dbReference>
<dbReference type="Pfam" id="PF00480">
    <property type="entry name" value="ROK"/>
    <property type="match status" value="1"/>
</dbReference>
<dbReference type="InterPro" id="IPR043129">
    <property type="entry name" value="ATPase_NBD"/>
</dbReference>
<gene>
    <name evidence="4" type="ORF">P3G67_00395</name>
</gene>
<proteinExistence type="inferred from homology"/>
<name>A0ABT5ZDG2_9ACTN</name>
<dbReference type="InterPro" id="IPR036388">
    <property type="entry name" value="WH-like_DNA-bd_sf"/>
</dbReference>
<feature type="domain" description="HTH marR-type" evidence="3">
    <location>
        <begin position="28"/>
        <end position="77"/>
    </location>
</feature>
<feature type="compositionally biased region" description="Low complexity" evidence="2">
    <location>
        <begin position="1"/>
        <end position="19"/>
    </location>
</feature>
<keyword evidence="5" id="KW-1185">Reference proteome</keyword>
<evidence type="ECO:0000256" key="1">
    <source>
        <dbReference type="ARBA" id="ARBA00006479"/>
    </source>
</evidence>
<comment type="caution">
    <text evidence="4">The sequence shown here is derived from an EMBL/GenBank/DDBJ whole genome shotgun (WGS) entry which is preliminary data.</text>
</comment>
<dbReference type="PANTHER" id="PTHR18964:SF149">
    <property type="entry name" value="BIFUNCTIONAL UDP-N-ACETYLGLUCOSAMINE 2-EPIMERASE_N-ACETYLMANNOSAMINE KINASE"/>
    <property type="match status" value="1"/>
</dbReference>
<evidence type="ECO:0000259" key="3">
    <source>
        <dbReference type="Pfam" id="PF12802"/>
    </source>
</evidence>
<organism evidence="4 5">
    <name type="scientific">Streptomyces silvisoli</name>
    <dbReference type="NCBI Taxonomy" id="3034235"/>
    <lineage>
        <taxon>Bacteria</taxon>
        <taxon>Bacillati</taxon>
        <taxon>Actinomycetota</taxon>
        <taxon>Actinomycetes</taxon>
        <taxon>Kitasatosporales</taxon>
        <taxon>Streptomycetaceae</taxon>
        <taxon>Streptomyces</taxon>
    </lineage>
</organism>